<keyword evidence="4" id="KW-0067">ATP-binding</keyword>
<dbReference type="AlphaFoldDB" id="A0A199VQ35"/>
<dbReference type="Gene3D" id="3.40.50.10330">
    <property type="entry name" value="Probable inorganic polyphosphate/atp-NAD kinase, domain 1"/>
    <property type="match status" value="1"/>
</dbReference>
<protein>
    <submittedName>
        <fullName evidence="6">Sphingoid long-chain bases kinase 1</fullName>
    </submittedName>
</protein>
<name>A0A199VQ35_ANACO</name>
<dbReference type="STRING" id="4615.A0A199VQ35"/>
<keyword evidence="1" id="KW-0808">Transferase</keyword>
<reference evidence="6 7" key="1">
    <citation type="journal article" date="2016" name="DNA Res.">
        <title>The draft genome of MD-2 pineapple using hybrid error correction of long reads.</title>
        <authorList>
            <person name="Redwan R.M."/>
            <person name="Saidin A."/>
            <person name="Kumar S.V."/>
        </authorList>
    </citation>
    <scope>NUCLEOTIDE SEQUENCE [LARGE SCALE GENOMIC DNA]</scope>
    <source>
        <strain evidence="7">cv. MD2</strain>
        <tissue evidence="6">Leaf</tissue>
    </source>
</reference>
<feature type="domain" description="DAGKc" evidence="5">
    <location>
        <begin position="104"/>
        <end position="273"/>
    </location>
</feature>
<keyword evidence="3 6" id="KW-0418">Kinase</keyword>
<gene>
    <name evidence="6" type="ORF">ACMD2_11386</name>
</gene>
<evidence type="ECO:0000256" key="2">
    <source>
        <dbReference type="ARBA" id="ARBA00022741"/>
    </source>
</evidence>
<dbReference type="SUPFAM" id="SSF111331">
    <property type="entry name" value="NAD kinase/diacylglycerol kinase-like"/>
    <property type="match status" value="1"/>
</dbReference>
<organism evidence="6 7">
    <name type="scientific">Ananas comosus</name>
    <name type="common">Pineapple</name>
    <name type="synonym">Ananas ananas</name>
    <dbReference type="NCBI Taxonomy" id="4615"/>
    <lineage>
        <taxon>Eukaryota</taxon>
        <taxon>Viridiplantae</taxon>
        <taxon>Streptophyta</taxon>
        <taxon>Embryophyta</taxon>
        <taxon>Tracheophyta</taxon>
        <taxon>Spermatophyta</taxon>
        <taxon>Magnoliopsida</taxon>
        <taxon>Liliopsida</taxon>
        <taxon>Poales</taxon>
        <taxon>Bromeliaceae</taxon>
        <taxon>Bromelioideae</taxon>
        <taxon>Ananas</taxon>
    </lineage>
</organism>
<dbReference type="Pfam" id="PF00781">
    <property type="entry name" value="DAGK_cat"/>
    <property type="match status" value="1"/>
</dbReference>
<dbReference type="PANTHER" id="PTHR12358:SF37">
    <property type="entry name" value="OS08G0152700 PROTEIN"/>
    <property type="match status" value="1"/>
</dbReference>
<dbReference type="InterPro" id="IPR001206">
    <property type="entry name" value="Diacylglycerol_kinase_cat_dom"/>
</dbReference>
<dbReference type="Gene3D" id="2.60.200.40">
    <property type="match status" value="1"/>
</dbReference>
<dbReference type="Pfam" id="PF19279">
    <property type="entry name" value="YegS_C"/>
    <property type="match status" value="1"/>
</dbReference>
<dbReference type="PANTHER" id="PTHR12358">
    <property type="entry name" value="SPHINGOSINE KINASE"/>
    <property type="match status" value="1"/>
</dbReference>
<keyword evidence="2" id="KW-0547">Nucleotide-binding</keyword>
<evidence type="ECO:0000256" key="4">
    <source>
        <dbReference type="ARBA" id="ARBA00022840"/>
    </source>
</evidence>
<dbReference type="InterPro" id="IPR017438">
    <property type="entry name" value="ATP-NAD_kinase_N"/>
</dbReference>
<sequence length="491" mass="54039">MGFARAIDTVYCNAGLRLPTLHLYPPRRVCGLYTFRTPQRRQAGGCFLALNSREAIQQISASAGNKCFANHFSHQMMLSEKQAADFAASSLIHYQSYVRCGAPRTPRNVLVILNPHSGRGRSGEVFYEQVQPILKMLLEMTPVIWKNGNFNLSVIVLLDKVRLTQLAGFRMKVVETGAAGHAKNLASTVDLGTCPDGIICVGGDGIVNEVLNGLLSRVDTNGKILPPIGIVPSGSDNSLAWSVLGVRDPIPAALGFDSCRCFACNWPQAGVTHFGVTASYFGFLGDVLELSEKYRVQFGPLRYFIAGVLKFLSLPEYSFELEYLPSTAKKSEEDNVLEDKGKFGTLDQSDDFSLEQVKELNPDLESKWVHRKGRYLGILVCNHSCKTAQSLSSEVVAPKAEHDDNSLDLILVHGSGRMRLLRFFVDLQFGQHLSLPFVEYVKVKSVKIKPIGNTHNGCGIDGELLRLDGQVVCSLLPEKFVLLGCNPRDCK</sequence>
<evidence type="ECO:0000313" key="7">
    <source>
        <dbReference type="Proteomes" id="UP000092600"/>
    </source>
</evidence>
<dbReference type="GO" id="GO:0005524">
    <property type="term" value="F:ATP binding"/>
    <property type="evidence" value="ECO:0007669"/>
    <property type="project" value="UniProtKB-KW"/>
</dbReference>
<comment type="caution">
    <text evidence="6">The sequence shown here is derived from an EMBL/GenBank/DDBJ whole genome shotgun (WGS) entry which is preliminary data.</text>
</comment>
<dbReference type="GO" id="GO:0001729">
    <property type="term" value="F:ceramide kinase activity"/>
    <property type="evidence" value="ECO:0007669"/>
    <property type="project" value="TreeGrafter"/>
</dbReference>
<dbReference type="Proteomes" id="UP000092600">
    <property type="component" value="Unassembled WGS sequence"/>
</dbReference>
<dbReference type="InterPro" id="IPR045540">
    <property type="entry name" value="YegS/DAGK_C"/>
</dbReference>
<dbReference type="EMBL" id="LSRQ01001210">
    <property type="protein sequence ID" value="OAY78815.1"/>
    <property type="molecule type" value="Genomic_DNA"/>
</dbReference>
<evidence type="ECO:0000313" key="6">
    <source>
        <dbReference type="EMBL" id="OAY78815.1"/>
    </source>
</evidence>
<proteinExistence type="predicted"/>
<evidence type="ECO:0000256" key="1">
    <source>
        <dbReference type="ARBA" id="ARBA00022679"/>
    </source>
</evidence>
<evidence type="ECO:0000256" key="3">
    <source>
        <dbReference type="ARBA" id="ARBA00022777"/>
    </source>
</evidence>
<evidence type="ECO:0000259" key="5">
    <source>
        <dbReference type="PROSITE" id="PS50146"/>
    </source>
</evidence>
<dbReference type="PROSITE" id="PS50146">
    <property type="entry name" value="DAGK"/>
    <property type="match status" value="1"/>
</dbReference>
<accession>A0A199VQ35</accession>
<dbReference type="InterPro" id="IPR050187">
    <property type="entry name" value="Lipid_Phosphate_FormReg"/>
</dbReference>
<dbReference type="GO" id="GO:0006672">
    <property type="term" value="P:ceramide metabolic process"/>
    <property type="evidence" value="ECO:0007669"/>
    <property type="project" value="TreeGrafter"/>
</dbReference>
<dbReference type="GO" id="GO:0016020">
    <property type="term" value="C:membrane"/>
    <property type="evidence" value="ECO:0007669"/>
    <property type="project" value="GOC"/>
</dbReference>
<dbReference type="InterPro" id="IPR016064">
    <property type="entry name" value="NAD/diacylglycerol_kinase_sf"/>
</dbReference>